<keyword evidence="5" id="KW-1185">Reference proteome</keyword>
<evidence type="ECO:0000313" key="5">
    <source>
        <dbReference type="Proteomes" id="UP000231279"/>
    </source>
</evidence>
<dbReference type="FunFam" id="2.100.10.30:FF:000001">
    <property type="entry name" value="Jacalin-related lectin 33"/>
    <property type="match status" value="1"/>
</dbReference>
<dbReference type="PANTHER" id="PTHR47293:SF15">
    <property type="entry name" value="JACALIN-RELATED LECTIN 19"/>
    <property type="match status" value="1"/>
</dbReference>
<dbReference type="CDD" id="cd09612">
    <property type="entry name" value="Jacalin"/>
    <property type="match status" value="1"/>
</dbReference>
<dbReference type="OrthoDB" id="907596at2759"/>
<evidence type="ECO:0000259" key="3">
    <source>
        <dbReference type="PROSITE" id="PS51752"/>
    </source>
</evidence>
<sequence>MWRRNKKGEQKAIVVGPWGGHRGTNWDDRSYDGVREITLMHARCINSIRVAYDKNGKPITAKKHGGVGGVKIAEIKLQFPDEFLTTVTGHYFPMVHGGSQVTRSLTFKGNWSPFGPFGVEEGTLFFFPTEGGQIIGFKGRGGWYLDAIGFHIAKIETPKVEQKAPQRFNRGFASTISFAAPRDKSTKSPA</sequence>
<dbReference type="Pfam" id="PF01419">
    <property type="entry name" value="Jacalin"/>
    <property type="match status" value="1"/>
</dbReference>
<evidence type="ECO:0000256" key="2">
    <source>
        <dbReference type="ARBA" id="ARBA00022734"/>
    </source>
</evidence>
<keyword evidence="2" id="KW-0430">Lectin</keyword>
<name>A0A2G9H3L4_9LAMI</name>
<proteinExistence type="inferred from homology"/>
<dbReference type="AlphaFoldDB" id="A0A2G9H3L4"/>
<gene>
    <name evidence="4" type="ORF">CDL12_15284</name>
</gene>
<dbReference type="Proteomes" id="UP000231279">
    <property type="component" value="Unassembled WGS sequence"/>
</dbReference>
<dbReference type="SMART" id="SM00915">
    <property type="entry name" value="Jacalin"/>
    <property type="match status" value="1"/>
</dbReference>
<dbReference type="GO" id="GO:0030246">
    <property type="term" value="F:carbohydrate binding"/>
    <property type="evidence" value="ECO:0007669"/>
    <property type="project" value="UniProtKB-KW"/>
</dbReference>
<dbReference type="STRING" id="429701.A0A2G9H3L4"/>
<dbReference type="SUPFAM" id="SSF51101">
    <property type="entry name" value="Mannose-binding lectins"/>
    <property type="match status" value="1"/>
</dbReference>
<dbReference type="PANTHER" id="PTHR47293">
    <property type="entry name" value="JACALIN-RELATED LECTIN 3"/>
    <property type="match status" value="1"/>
</dbReference>
<evidence type="ECO:0000313" key="4">
    <source>
        <dbReference type="EMBL" id="PIN12109.1"/>
    </source>
</evidence>
<dbReference type="InterPro" id="IPR001229">
    <property type="entry name" value="Jacalin-like_lectin_dom"/>
</dbReference>
<evidence type="ECO:0000256" key="1">
    <source>
        <dbReference type="ARBA" id="ARBA00006568"/>
    </source>
</evidence>
<feature type="domain" description="Jacalin-type lectin" evidence="3">
    <location>
        <begin position="12"/>
        <end position="154"/>
    </location>
</feature>
<protein>
    <recommendedName>
        <fullName evidence="3">Jacalin-type lectin domain-containing protein</fullName>
    </recommendedName>
</protein>
<dbReference type="InterPro" id="IPR033734">
    <property type="entry name" value="Jacalin-like_lectin_dom_plant"/>
</dbReference>
<dbReference type="PROSITE" id="PS51752">
    <property type="entry name" value="JACALIN_LECTIN"/>
    <property type="match status" value="1"/>
</dbReference>
<reference evidence="5" key="1">
    <citation type="journal article" date="2018" name="Gigascience">
        <title>Genome assembly of the Pink Ipe (Handroanthus impetiginosus, Bignoniaceae), a highly valued, ecologically keystone Neotropical timber forest tree.</title>
        <authorList>
            <person name="Silva-Junior O.B."/>
            <person name="Grattapaglia D."/>
            <person name="Novaes E."/>
            <person name="Collevatti R.G."/>
        </authorList>
    </citation>
    <scope>NUCLEOTIDE SEQUENCE [LARGE SCALE GENOMIC DNA]</scope>
    <source>
        <strain evidence="5">cv. UFG-1</strain>
    </source>
</reference>
<accession>A0A2G9H3L4</accession>
<organism evidence="4 5">
    <name type="scientific">Handroanthus impetiginosus</name>
    <dbReference type="NCBI Taxonomy" id="429701"/>
    <lineage>
        <taxon>Eukaryota</taxon>
        <taxon>Viridiplantae</taxon>
        <taxon>Streptophyta</taxon>
        <taxon>Embryophyta</taxon>
        <taxon>Tracheophyta</taxon>
        <taxon>Spermatophyta</taxon>
        <taxon>Magnoliopsida</taxon>
        <taxon>eudicotyledons</taxon>
        <taxon>Gunneridae</taxon>
        <taxon>Pentapetalae</taxon>
        <taxon>asterids</taxon>
        <taxon>lamiids</taxon>
        <taxon>Lamiales</taxon>
        <taxon>Bignoniaceae</taxon>
        <taxon>Crescentiina</taxon>
        <taxon>Tabebuia alliance</taxon>
        <taxon>Handroanthus</taxon>
    </lineage>
</organism>
<comment type="caution">
    <text evidence="4">The sequence shown here is derived from an EMBL/GenBank/DDBJ whole genome shotgun (WGS) entry which is preliminary data.</text>
</comment>
<dbReference type="InterPro" id="IPR036404">
    <property type="entry name" value="Jacalin-like_lectin_dom_sf"/>
</dbReference>
<comment type="similarity">
    <text evidence="1">Belongs to the jacalin lectin family.</text>
</comment>
<dbReference type="Gene3D" id="2.100.10.30">
    <property type="entry name" value="Jacalin-like lectin domain"/>
    <property type="match status" value="1"/>
</dbReference>
<dbReference type="EMBL" id="NKXS01002788">
    <property type="protein sequence ID" value="PIN12109.1"/>
    <property type="molecule type" value="Genomic_DNA"/>
</dbReference>